<dbReference type="AlphaFoldDB" id="A0A7W9LAN5"/>
<dbReference type="Proteomes" id="UP000579153">
    <property type="component" value="Unassembled WGS sequence"/>
</dbReference>
<accession>A0A7W9LAN5</accession>
<gene>
    <name evidence="1" type="ORF">HD596_003575</name>
</gene>
<keyword evidence="2" id="KW-1185">Reference proteome</keyword>
<dbReference type="RefSeq" id="WP_185070374.1">
    <property type="nucleotide sequence ID" value="NZ_JACHMB010000001.1"/>
</dbReference>
<evidence type="ECO:0000313" key="2">
    <source>
        <dbReference type="Proteomes" id="UP000579153"/>
    </source>
</evidence>
<dbReference type="EMBL" id="JACHMB010000001">
    <property type="protein sequence ID" value="MBB5776819.1"/>
    <property type="molecule type" value="Genomic_DNA"/>
</dbReference>
<protein>
    <submittedName>
        <fullName evidence="1">Dethiobiotin synthetase</fullName>
    </submittedName>
</protein>
<evidence type="ECO:0000313" key="1">
    <source>
        <dbReference type="EMBL" id="MBB5776819.1"/>
    </source>
</evidence>
<name>A0A7W9LAN5_9ACTN</name>
<proteinExistence type="predicted"/>
<reference evidence="1 2" key="1">
    <citation type="submission" date="2020-08" db="EMBL/GenBank/DDBJ databases">
        <title>Sequencing the genomes of 1000 actinobacteria strains.</title>
        <authorList>
            <person name="Klenk H.-P."/>
        </authorList>
    </citation>
    <scope>NUCLEOTIDE SEQUENCE [LARGE SCALE GENOMIC DNA]</scope>
    <source>
        <strain evidence="1 2">DSM 45507</strain>
    </source>
</reference>
<sequence length="125" mass="13897">MNVEAEILDLKVRVEALETTLRSNVGPRYDDLVPAQTGPYRFELPALIAQVSIGVTEIRAEIADVRTELSQDLQALLVEVAGLRVQTNEHFNVIQSDLLGQIDSLRCDMIELGLRIDRLTEPDGV</sequence>
<organism evidence="1 2">
    <name type="scientific">Nonomuraea jabiensis</name>
    <dbReference type="NCBI Taxonomy" id="882448"/>
    <lineage>
        <taxon>Bacteria</taxon>
        <taxon>Bacillati</taxon>
        <taxon>Actinomycetota</taxon>
        <taxon>Actinomycetes</taxon>
        <taxon>Streptosporangiales</taxon>
        <taxon>Streptosporangiaceae</taxon>
        <taxon>Nonomuraea</taxon>
    </lineage>
</organism>
<comment type="caution">
    <text evidence="1">The sequence shown here is derived from an EMBL/GenBank/DDBJ whole genome shotgun (WGS) entry which is preliminary data.</text>
</comment>